<protein>
    <recommendedName>
        <fullName evidence="11">Cytochrome P450 71A1</fullName>
    </recommendedName>
</protein>
<keyword evidence="6 8" id="KW-0472">Membrane</keyword>
<evidence type="ECO:0000313" key="10">
    <source>
        <dbReference type="Proteomes" id="UP000009183"/>
    </source>
</evidence>
<dbReference type="ExpressionAtlas" id="E0CPK5">
    <property type="expression patterns" value="baseline"/>
</dbReference>
<evidence type="ECO:0000256" key="2">
    <source>
        <dbReference type="ARBA" id="ARBA00010617"/>
    </source>
</evidence>
<dbReference type="Proteomes" id="UP000009183">
    <property type="component" value="Chromosome 18"/>
</dbReference>
<evidence type="ECO:0000256" key="8">
    <source>
        <dbReference type="SAM" id="Phobius"/>
    </source>
</evidence>
<dbReference type="GO" id="GO:0016491">
    <property type="term" value="F:oxidoreductase activity"/>
    <property type="evidence" value="ECO:0000318"/>
    <property type="project" value="GO_Central"/>
</dbReference>
<dbReference type="InterPro" id="IPR036396">
    <property type="entry name" value="Cyt_P450_sf"/>
</dbReference>
<dbReference type="STRING" id="29760.E0CPK5"/>
<sequence>MGWVDKLTGLTARLQKILRELDFSFAIDITQDHIKAVVMNIFVGGTDTIAAILVWAMTALMKDPIVMKKAQEEIRNIGGKKGFRDEDDIEKLPYLKALTKETMKLHPPIPLIPRATPENCSVNGCEVPPKTLVFVNAWAIGRDPESRENPHEFNPERFLGTFIDFKGQHYGLMAFRAGRRGCPGIYLRTVIIQLALGNLLYSFDWEMPNGMTKEDIDTDVKHGVTMLLNFINFLSKICIWNQFNNLCYVIFPFSIIILFFLVASIINRDTSRDNLANLLETSLEVSASCGLVVYQLPCGSSNDGSYVSTRHRKIYELLQ</sequence>
<evidence type="ECO:0000256" key="3">
    <source>
        <dbReference type="ARBA" id="ARBA00022692"/>
    </source>
</evidence>
<dbReference type="InterPro" id="IPR001128">
    <property type="entry name" value="Cyt_P450"/>
</dbReference>
<dbReference type="SUPFAM" id="SSF48264">
    <property type="entry name" value="Cytochrome P450"/>
    <property type="match status" value="1"/>
</dbReference>
<feature type="transmembrane region" description="Helical" evidence="8">
    <location>
        <begin position="185"/>
        <end position="203"/>
    </location>
</feature>
<evidence type="ECO:0000313" key="9">
    <source>
        <dbReference type="EMBL" id="CBI19821.3"/>
    </source>
</evidence>
<dbReference type="PRINTS" id="PR00385">
    <property type="entry name" value="P450"/>
</dbReference>
<reference evidence="10" key="1">
    <citation type="journal article" date="2007" name="Nature">
        <title>The grapevine genome sequence suggests ancestral hexaploidization in major angiosperm phyla.</title>
        <authorList>
            <consortium name="The French-Italian Public Consortium for Grapevine Genome Characterization."/>
            <person name="Jaillon O."/>
            <person name="Aury J.-M."/>
            <person name="Noel B."/>
            <person name="Policriti A."/>
            <person name="Clepet C."/>
            <person name="Casagrande A."/>
            <person name="Choisne N."/>
            <person name="Aubourg S."/>
            <person name="Vitulo N."/>
            <person name="Jubin C."/>
            <person name="Vezzi A."/>
            <person name="Legeai F."/>
            <person name="Hugueney P."/>
            <person name="Dasilva C."/>
            <person name="Horner D."/>
            <person name="Mica E."/>
            <person name="Jublot D."/>
            <person name="Poulain J."/>
            <person name="Bruyere C."/>
            <person name="Billault A."/>
            <person name="Segurens B."/>
            <person name="Gouyvenoux M."/>
            <person name="Ugarte E."/>
            <person name="Cattonaro F."/>
            <person name="Anthouard V."/>
            <person name="Vico V."/>
            <person name="Del Fabbro C."/>
            <person name="Alaux M."/>
            <person name="Di Gaspero G."/>
            <person name="Dumas V."/>
            <person name="Felice N."/>
            <person name="Paillard S."/>
            <person name="Juman I."/>
            <person name="Moroldo M."/>
            <person name="Scalabrin S."/>
            <person name="Canaguier A."/>
            <person name="Le Clainche I."/>
            <person name="Malacrida G."/>
            <person name="Durand E."/>
            <person name="Pesole G."/>
            <person name="Laucou V."/>
            <person name="Chatelet P."/>
            <person name="Merdinoglu D."/>
            <person name="Delledonne M."/>
            <person name="Pezzotti M."/>
            <person name="Lecharny A."/>
            <person name="Scarpelli C."/>
            <person name="Artiguenave F."/>
            <person name="Pe M.E."/>
            <person name="Valle G."/>
            <person name="Morgante M."/>
            <person name="Caboche M."/>
            <person name="Adam-Blondon A.-F."/>
            <person name="Weissenbach J."/>
            <person name="Quetier F."/>
            <person name="Wincker P."/>
        </authorList>
    </citation>
    <scope>NUCLEOTIDE SEQUENCE [LARGE SCALE GENOMIC DNA]</scope>
    <source>
        <strain evidence="10">cv. Pinot noir / PN40024</strain>
    </source>
</reference>
<feature type="transmembrane region" description="Helical" evidence="8">
    <location>
        <begin position="246"/>
        <end position="266"/>
    </location>
</feature>
<keyword evidence="7" id="KW-0479">Metal-binding</keyword>
<dbReference type="GO" id="GO:0016020">
    <property type="term" value="C:membrane"/>
    <property type="evidence" value="ECO:0007669"/>
    <property type="project" value="UniProtKB-SubCell"/>
</dbReference>
<keyword evidence="3 8" id="KW-0812">Transmembrane</keyword>
<dbReference type="eggNOG" id="KOG0156">
    <property type="taxonomic scope" value="Eukaryota"/>
</dbReference>
<accession>E0CPK5</accession>
<dbReference type="PaxDb" id="29760-VIT_18s0001g13800.t01"/>
<evidence type="ECO:0000256" key="5">
    <source>
        <dbReference type="ARBA" id="ARBA00023002"/>
    </source>
</evidence>
<feature type="binding site" description="axial binding residue" evidence="7">
    <location>
        <position position="182"/>
    </location>
    <ligand>
        <name>heme</name>
        <dbReference type="ChEBI" id="CHEBI:30413"/>
    </ligand>
    <ligandPart>
        <name>Fe</name>
        <dbReference type="ChEBI" id="CHEBI:18248"/>
    </ligandPart>
</feature>
<dbReference type="InParanoid" id="E0CPK5"/>
<dbReference type="Gene3D" id="1.10.630.10">
    <property type="entry name" value="Cytochrome P450"/>
    <property type="match status" value="1"/>
</dbReference>
<keyword evidence="4 8" id="KW-1133">Transmembrane helix</keyword>
<evidence type="ECO:0008006" key="11">
    <source>
        <dbReference type="Google" id="ProtNLM"/>
    </source>
</evidence>
<dbReference type="InterPro" id="IPR050193">
    <property type="entry name" value="Cytochrome_P450_71"/>
</dbReference>
<dbReference type="PANTHER" id="PTHR47956">
    <property type="entry name" value="CYTOCHROME P450 71B11-RELATED"/>
    <property type="match status" value="1"/>
</dbReference>
<dbReference type="PRINTS" id="PR00463">
    <property type="entry name" value="EP450I"/>
</dbReference>
<feature type="transmembrane region" description="Helical" evidence="8">
    <location>
        <begin position="41"/>
        <end position="61"/>
    </location>
</feature>
<keyword evidence="7" id="KW-0408">Iron</keyword>
<keyword evidence="5" id="KW-0560">Oxidoreductase</keyword>
<dbReference type="GO" id="GO:0005506">
    <property type="term" value="F:iron ion binding"/>
    <property type="evidence" value="ECO:0007669"/>
    <property type="project" value="InterPro"/>
</dbReference>
<organism evidence="9 10">
    <name type="scientific">Vitis vinifera</name>
    <name type="common">Grape</name>
    <dbReference type="NCBI Taxonomy" id="29760"/>
    <lineage>
        <taxon>Eukaryota</taxon>
        <taxon>Viridiplantae</taxon>
        <taxon>Streptophyta</taxon>
        <taxon>Embryophyta</taxon>
        <taxon>Tracheophyta</taxon>
        <taxon>Spermatophyta</taxon>
        <taxon>Magnoliopsida</taxon>
        <taxon>eudicotyledons</taxon>
        <taxon>Gunneridae</taxon>
        <taxon>Pentapetalae</taxon>
        <taxon>rosids</taxon>
        <taxon>Vitales</taxon>
        <taxon>Vitaceae</taxon>
        <taxon>Viteae</taxon>
        <taxon>Vitis</taxon>
    </lineage>
</organism>
<comment type="cofactor">
    <cofactor evidence="7">
        <name>heme</name>
        <dbReference type="ChEBI" id="CHEBI:30413"/>
    </cofactor>
</comment>
<dbReference type="PANTHER" id="PTHR47956:SF49">
    <property type="entry name" value="CYTOCHROME P450 83B1"/>
    <property type="match status" value="1"/>
</dbReference>
<dbReference type="GO" id="GO:0016705">
    <property type="term" value="F:oxidoreductase activity, acting on paired donors, with incorporation or reduction of molecular oxygen"/>
    <property type="evidence" value="ECO:0007669"/>
    <property type="project" value="InterPro"/>
</dbReference>
<proteinExistence type="inferred from homology"/>
<dbReference type="EMBL" id="FN595227">
    <property type="protein sequence ID" value="CBI19821.3"/>
    <property type="molecule type" value="Genomic_DNA"/>
</dbReference>
<comment type="similarity">
    <text evidence="2">Belongs to the cytochrome P450 family.</text>
</comment>
<comment type="subcellular location">
    <subcellularLocation>
        <location evidence="1">Membrane</location>
        <topology evidence="1">Single-pass membrane protein</topology>
    </subcellularLocation>
</comment>
<gene>
    <name evidence="9" type="ordered locus">VIT_18s0001g13800</name>
</gene>
<keyword evidence="10" id="KW-1185">Reference proteome</keyword>
<name>E0CPK5_VITVI</name>
<evidence type="ECO:0000256" key="4">
    <source>
        <dbReference type="ARBA" id="ARBA00022989"/>
    </source>
</evidence>
<dbReference type="HOGENOM" id="CLU_872677_0_0_1"/>
<dbReference type="GO" id="GO:0004497">
    <property type="term" value="F:monooxygenase activity"/>
    <property type="evidence" value="ECO:0007669"/>
    <property type="project" value="InterPro"/>
</dbReference>
<dbReference type="GO" id="GO:0020037">
    <property type="term" value="F:heme binding"/>
    <property type="evidence" value="ECO:0007669"/>
    <property type="project" value="InterPro"/>
</dbReference>
<keyword evidence="7" id="KW-0349">Heme</keyword>
<dbReference type="AlphaFoldDB" id="E0CPK5"/>
<dbReference type="OMA" id="EANENCI"/>
<dbReference type="InterPro" id="IPR002401">
    <property type="entry name" value="Cyt_P450_E_grp-I"/>
</dbReference>
<feature type="transmembrane region" description="Helical" evidence="8">
    <location>
        <begin position="223"/>
        <end position="239"/>
    </location>
</feature>
<dbReference type="Pfam" id="PF00067">
    <property type="entry name" value="p450"/>
    <property type="match status" value="1"/>
</dbReference>
<evidence type="ECO:0000256" key="1">
    <source>
        <dbReference type="ARBA" id="ARBA00004167"/>
    </source>
</evidence>
<evidence type="ECO:0000256" key="6">
    <source>
        <dbReference type="ARBA" id="ARBA00023136"/>
    </source>
</evidence>
<evidence type="ECO:0000256" key="7">
    <source>
        <dbReference type="PIRSR" id="PIRSR602401-1"/>
    </source>
</evidence>